<gene>
    <name evidence="2" type="ORF">GCM10007927_16570</name>
</gene>
<sequence>MTAFAYRSDISAPQMAAYTNPSTGKSPSPDHSRVSDMMTGDGVEMFTCSVLSAGSTLAEGAGTQMFTCSVLNIGTAAANGDATGLFTCSV</sequence>
<evidence type="ECO:0000313" key="2">
    <source>
        <dbReference type="EMBL" id="GLQ26854.1"/>
    </source>
</evidence>
<dbReference type="RefSeq" id="WP_284372396.1">
    <property type="nucleotide sequence ID" value="NZ_BAABWP010000001.1"/>
</dbReference>
<reference evidence="2" key="1">
    <citation type="journal article" date="2014" name="Int. J. Syst. Evol. Microbiol.">
        <title>Complete genome of a new Firmicutes species belonging to the dominant human colonic microbiota ('Ruminococcus bicirculans') reveals two chromosomes and a selective capacity to utilize plant glucans.</title>
        <authorList>
            <consortium name="NISC Comparative Sequencing Program"/>
            <person name="Wegmann U."/>
            <person name="Louis P."/>
            <person name="Goesmann A."/>
            <person name="Henrissat B."/>
            <person name="Duncan S.H."/>
            <person name="Flint H.J."/>
        </authorList>
    </citation>
    <scope>NUCLEOTIDE SEQUENCE</scope>
    <source>
        <strain evidence="2">NBRC 109915</strain>
    </source>
</reference>
<dbReference type="EMBL" id="BSNL01000001">
    <property type="protein sequence ID" value="GLQ26854.1"/>
    <property type="molecule type" value="Genomic_DNA"/>
</dbReference>
<name>A0ABQ5VIE8_9RHOB</name>
<protein>
    <submittedName>
        <fullName evidence="2">Uncharacterized protein</fullName>
    </submittedName>
</protein>
<proteinExistence type="predicted"/>
<feature type="region of interest" description="Disordered" evidence="1">
    <location>
        <begin position="16"/>
        <end position="37"/>
    </location>
</feature>
<organism evidence="2 3">
    <name type="scientific">Sulfitobacter pacificus</name>
    <dbReference type="NCBI Taxonomy" id="1499314"/>
    <lineage>
        <taxon>Bacteria</taxon>
        <taxon>Pseudomonadati</taxon>
        <taxon>Pseudomonadota</taxon>
        <taxon>Alphaproteobacteria</taxon>
        <taxon>Rhodobacterales</taxon>
        <taxon>Roseobacteraceae</taxon>
        <taxon>Sulfitobacter</taxon>
    </lineage>
</organism>
<dbReference type="Proteomes" id="UP001161388">
    <property type="component" value="Unassembled WGS sequence"/>
</dbReference>
<evidence type="ECO:0000256" key="1">
    <source>
        <dbReference type="SAM" id="MobiDB-lite"/>
    </source>
</evidence>
<comment type="caution">
    <text evidence="2">The sequence shown here is derived from an EMBL/GenBank/DDBJ whole genome shotgun (WGS) entry which is preliminary data.</text>
</comment>
<feature type="compositionally biased region" description="Polar residues" evidence="1">
    <location>
        <begin position="17"/>
        <end position="26"/>
    </location>
</feature>
<accession>A0ABQ5VIE8</accession>
<reference evidence="2" key="2">
    <citation type="submission" date="2023-01" db="EMBL/GenBank/DDBJ databases">
        <title>Draft genome sequence of Sulfitobacter pacificus strain NBRC 109915.</title>
        <authorList>
            <person name="Sun Q."/>
            <person name="Mori K."/>
        </authorList>
    </citation>
    <scope>NUCLEOTIDE SEQUENCE</scope>
    <source>
        <strain evidence="2">NBRC 109915</strain>
    </source>
</reference>
<keyword evidence="3" id="KW-1185">Reference proteome</keyword>
<evidence type="ECO:0000313" key="3">
    <source>
        <dbReference type="Proteomes" id="UP001161388"/>
    </source>
</evidence>